<evidence type="ECO:0000313" key="7">
    <source>
        <dbReference type="Proteomes" id="UP000612349"/>
    </source>
</evidence>
<dbReference type="InterPro" id="IPR002347">
    <property type="entry name" value="SDR_fam"/>
</dbReference>
<sequence length="257" mass="26817">MEGRIAVITGASRGQGEATARLFAEEGAKVVVADISEPEGEAVAASIGDSAMFQQLDVSSEESWAALIARVSGEWGAPDILVNNAGIVHSVDALNLEKKDFERVLSINLIGAWLGIKAVAPGMIDKGKGAIVNIVSSSGLIGMNGLTAYLSSKWALRGLTKNCAMELGYRGIRVNAVFPGGINTRMGNVTGDAPEDLNKYYTGQTIQRIGEPEEVARTSLFLCSDDASYLAGAEIAVDGGQTLGAFTPFLPGAPDNL</sequence>
<keyword evidence="7" id="KW-1185">Reference proteome</keyword>
<dbReference type="FunFam" id="3.40.50.720:FF:000084">
    <property type="entry name" value="Short-chain dehydrogenase reductase"/>
    <property type="match status" value="1"/>
</dbReference>
<reference evidence="6" key="1">
    <citation type="journal article" date="2014" name="Int. J. Syst. Evol. Microbiol.">
        <title>Complete genome sequence of Corynebacterium casei LMG S-19264T (=DSM 44701T), isolated from a smear-ripened cheese.</title>
        <authorList>
            <consortium name="US DOE Joint Genome Institute (JGI-PGF)"/>
            <person name="Walter F."/>
            <person name="Albersmeier A."/>
            <person name="Kalinowski J."/>
            <person name="Ruckert C."/>
        </authorList>
    </citation>
    <scope>NUCLEOTIDE SEQUENCE</scope>
    <source>
        <strain evidence="6">CGMCC 1.15360</strain>
    </source>
</reference>
<gene>
    <name evidence="6" type="ORF">GCM10010990_33150</name>
</gene>
<dbReference type="PRINTS" id="PR00081">
    <property type="entry name" value="GDHRDH"/>
</dbReference>
<keyword evidence="4" id="KW-0443">Lipid metabolism</keyword>
<dbReference type="GO" id="GO:0008202">
    <property type="term" value="P:steroid metabolic process"/>
    <property type="evidence" value="ECO:0007669"/>
    <property type="project" value="UniProtKB-KW"/>
</dbReference>
<comment type="similarity">
    <text evidence="1">Belongs to the short-chain dehydrogenases/reductases (SDR) family.</text>
</comment>
<dbReference type="Gene3D" id="3.40.50.720">
    <property type="entry name" value="NAD(P)-binding Rossmann-like Domain"/>
    <property type="match status" value="1"/>
</dbReference>
<dbReference type="SUPFAM" id="SSF51735">
    <property type="entry name" value="NAD(P)-binding Rossmann-fold domains"/>
    <property type="match status" value="1"/>
</dbReference>
<dbReference type="NCBIfam" id="NF005559">
    <property type="entry name" value="PRK07231.1"/>
    <property type="match status" value="1"/>
</dbReference>
<protein>
    <submittedName>
        <fullName evidence="6">3-alpha-hydroxysteroid dehydrogenase</fullName>
    </submittedName>
</protein>
<evidence type="ECO:0000256" key="5">
    <source>
        <dbReference type="ARBA" id="ARBA00023221"/>
    </source>
</evidence>
<dbReference type="PANTHER" id="PTHR43180:SF28">
    <property type="entry name" value="NAD(P)-BINDING ROSSMANN-FOLD SUPERFAMILY PROTEIN"/>
    <property type="match status" value="1"/>
</dbReference>
<dbReference type="InterPro" id="IPR036291">
    <property type="entry name" value="NAD(P)-bd_dom_sf"/>
</dbReference>
<evidence type="ECO:0000256" key="1">
    <source>
        <dbReference type="ARBA" id="ARBA00006484"/>
    </source>
</evidence>
<comment type="caution">
    <text evidence="6">The sequence shown here is derived from an EMBL/GenBank/DDBJ whole genome shotgun (WGS) entry which is preliminary data.</text>
</comment>
<reference evidence="6" key="2">
    <citation type="submission" date="2020-09" db="EMBL/GenBank/DDBJ databases">
        <authorList>
            <person name="Sun Q."/>
            <person name="Zhou Y."/>
        </authorList>
    </citation>
    <scope>NUCLEOTIDE SEQUENCE</scope>
    <source>
        <strain evidence="6">CGMCC 1.15360</strain>
    </source>
</reference>
<organism evidence="6 7">
    <name type="scientific">Croceicoccus mobilis</name>
    <dbReference type="NCBI Taxonomy" id="1703339"/>
    <lineage>
        <taxon>Bacteria</taxon>
        <taxon>Pseudomonadati</taxon>
        <taxon>Pseudomonadota</taxon>
        <taxon>Alphaproteobacteria</taxon>
        <taxon>Sphingomonadales</taxon>
        <taxon>Erythrobacteraceae</taxon>
        <taxon>Croceicoccus</taxon>
    </lineage>
</organism>
<keyword evidence="2" id="KW-0560">Oxidoreductase</keyword>
<proteinExistence type="inferred from homology"/>
<dbReference type="Pfam" id="PF13561">
    <property type="entry name" value="adh_short_C2"/>
    <property type="match status" value="1"/>
</dbReference>
<evidence type="ECO:0000256" key="2">
    <source>
        <dbReference type="ARBA" id="ARBA00023002"/>
    </source>
</evidence>
<keyword evidence="3" id="KW-0520">NAD</keyword>
<accession>A0A917DXE2</accession>
<dbReference type="Proteomes" id="UP000612349">
    <property type="component" value="Unassembled WGS sequence"/>
</dbReference>
<keyword evidence="5" id="KW-0753">Steroid metabolism</keyword>
<dbReference type="PANTHER" id="PTHR43180">
    <property type="entry name" value="3-OXOACYL-(ACYL-CARRIER-PROTEIN) REDUCTASE (AFU_ORTHOLOGUE AFUA_6G11210)"/>
    <property type="match status" value="1"/>
</dbReference>
<name>A0A917DXE2_9SPHN</name>
<evidence type="ECO:0000313" key="6">
    <source>
        <dbReference type="EMBL" id="GGD80632.1"/>
    </source>
</evidence>
<dbReference type="PRINTS" id="PR00080">
    <property type="entry name" value="SDRFAMILY"/>
</dbReference>
<evidence type="ECO:0000256" key="3">
    <source>
        <dbReference type="ARBA" id="ARBA00023027"/>
    </source>
</evidence>
<evidence type="ECO:0000256" key="4">
    <source>
        <dbReference type="ARBA" id="ARBA00023098"/>
    </source>
</evidence>
<dbReference type="GO" id="GO:0016491">
    <property type="term" value="F:oxidoreductase activity"/>
    <property type="evidence" value="ECO:0007669"/>
    <property type="project" value="UniProtKB-KW"/>
</dbReference>
<dbReference type="AlphaFoldDB" id="A0A917DXE2"/>
<dbReference type="EMBL" id="BMIP01000009">
    <property type="protein sequence ID" value="GGD80632.1"/>
    <property type="molecule type" value="Genomic_DNA"/>
</dbReference>